<feature type="region of interest" description="Disordered" evidence="1">
    <location>
        <begin position="95"/>
        <end position="123"/>
    </location>
</feature>
<reference evidence="4" key="1">
    <citation type="submission" date="2016-10" db="EMBL/GenBank/DDBJ databases">
        <authorList>
            <person name="Varghese N."/>
            <person name="Submissions S."/>
        </authorList>
    </citation>
    <scope>NUCLEOTIDE SEQUENCE [LARGE SCALE GENOMIC DNA]</scope>
    <source>
        <strain evidence="4">DSM 27982</strain>
    </source>
</reference>
<keyword evidence="4" id="KW-1185">Reference proteome</keyword>
<dbReference type="EMBL" id="FNIM01000013">
    <property type="protein sequence ID" value="SDN76682.1"/>
    <property type="molecule type" value="Genomic_DNA"/>
</dbReference>
<accession>A0A1H0E2P1</accession>
<feature type="transmembrane region" description="Helical" evidence="2">
    <location>
        <begin position="54"/>
        <end position="73"/>
    </location>
</feature>
<organism evidence="3 4">
    <name type="scientific">Actinomyces ruminicola</name>
    <dbReference type="NCBI Taxonomy" id="332524"/>
    <lineage>
        <taxon>Bacteria</taxon>
        <taxon>Bacillati</taxon>
        <taxon>Actinomycetota</taxon>
        <taxon>Actinomycetes</taxon>
        <taxon>Actinomycetales</taxon>
        <taxon>Actinomycetaceae</taxon>
        <taxon>Actinomyces</taxon>
    </lineage>
</organism>
<dbReference type="RefSeq" id="WP_092537275.1">
    <property type="nucleotide sequence ID" value="NZ_FNIM01000013.1"/>
</dbReference>
<feature type="transmembrane region" description="Helical" evidence="2">
    <location>
        <begin position="25"/>
        <end position="48"/>
    </location>
</feature>
<evidence type="ECO:0000313" key="4">
    <source>
        <dbReference type="Proteomes" id="UP000198541"/>
    </source>
</evidence>
<keyword evidence="2" id="KW-0812">Transmembrane</keyword>
<evidence type="ECO:0000256" key="1">
    <source>
        <dbReference type="SAM" id="MobiDB-lite"/>
    </source>
</evidence>
<dbReference type="Proteomes" id="UP000198541">
    <property type="component" value="Unassembled WGS sequence"/>
</dbReference>
<sequence>MTAPMATPGSAAPGTTRSFQPGPGFLVALVAVVLVLLLALAAAVSSAFGARGLSAILGGVALVIVGVGLLLLLRVPARSVVVNAPRLRLERNRARLARRDRDGRRPAGPRGSGRQGGTEETAAPLTVPGTDLVIPDSGGRRELTTLDVVTGPLTTALATTGVGRKADELLAGTATGETAIRVLQLLAGTLGFLLLALGLASILGQVIA</sequence>
<dbReference type="AlphaFoldDB" id="A0A1H0E2P1"/>
<protein>
    <submittedName>
        <fullName evidence="3">Uncharacterized protein</fullName>
    </submittedName>
</protein>
<evidence type="ECO:0000256" key="2">
    <source>
        <dbReference type="SAM" id="Phobius"/>
    </source>
</evidence>
<evidence type="ECO:0000313" key="3">
    <source>
        <dbReference type="EMBL" id="SDN76682.1"/>
    </source>
</evidence>
<feature type="compositionally biased region" description="Basic and acidic residues" evidence="1">
    <location>
        <begin position="95"/>
        <end position="105"/>
    </location>
</feature>
<keyword evidence="2" id="KW-0472">Membrane</keyword>
<keyword evidence="2" id="KW-1133">Transmembrane helix</keyword>
<feature type="transmembrane region" description="Helical" evidence="2">
    <location>
        <begin position="185"/>
        <end position="207"/>
    </location>
</feature>
<name>A0A1H0E2P1_9ACTO</name>
<gene>
    <name evidence="3" type="ORF">SAMN05216355_11345</name>
</gene>
<dbReference type="STRING" id="332524.SAMN04487766_10834"/>
<proteinExistence type="predicted"/>